<keyword evidence="7 13" id="KW-1005">Bacterial flagellum biogenesis</keyword>
<proteinExistence type="inferred from homology"/>
<keyword evidence="5 13" id="KW-1003">Cell membrane</keyword>
<dbReference type="FunFam" id="3.40.1690.10:FF:000001">
    <property type="entry name" value="Flagellar biosynthetic protein FlhB"/>
    <property type="match status" value="1"/>
</dbReference>
<dbReference type="SUPFAM" id="SSF160544">
    <property type="entry name" value="EscU C-terminal domain-like"/>
    <property type="match status" value="1"/>
</dbReference>
<evidence type="ECO:0000256" key="6">
    <source>
        <dbReference type="ARBA" id="ARBA00022692"/>
    </source>
</evidence>
<keyword evidence="11 13" id="KW-1006">Bacterial flagellum protein export</keyword>
<evidence type="ECO:0000256" key="11">
    <source>
        <dbReference type="ARBA" id="ARBA00023225"/>
    </source>
</evidence>
<dbReference type="GO" id="GO:0009306">
    <property type="term" value="P:protein secretion"/>
    <property type="evidence" value="ECO:0007669"/>
    <property type="project" value="InterPro"/>
</dbReference>
<name>A0A286G0N1_9PROT</name>
<evidence type="ECO:0000256" key="12">
    <source>
        <dbReference type="ARBA" id="ARBA00025078"/>
    </source>
</evidence>
<keyword evidence="9 13" id="KW-1133">Transmembrane helix</keyword>
<keyword evidence="15" id="KW-0969">Cilium</keyword>
<feature type="transmembrane region" description="Helical" evidence="13">
    <location>
        <begin position="188"/>
        <end position="211"/>
    </location>
</feature>
<keyword evidence="16" id="KW-1185">Reference proteome</keyword>
<dbReference type="NCBIfam" id="TIGR00328">
    <property type="entry name" value="flhB"/>
    <property type="match status" value="1"/>
</dbReference>
<evidence type="ECO:0000256" key="2">
    <source>
        <dbReference type="ARBA" id="ARBA00010690"/>
    </source>
</evidence>
<dbReference type="InterPro" id="IPR006136">
    <property type="entry name" value="FlhB"/>
</dbReference>
<feature type="transmembrane region" description="Helical" evidence="13">
    <location>
        <begin position="150"/>
        <end position="168"/>
    </location>
</feature>
<evidence type="ECO:0000256" key="5">
    <source>
        <dbReference type="ARBA" id="ARBA00022475"/>
    </source>
</evidence>
<dbReference type="GO" id="GO:0005886">
    <property type="term" value="C:plasma membrane"/>
    <property type="evidence" value="ECO:0007669"/>
    <property type="project" value="UniProtKB-SubCell"/>
</dbReference>
<protein>
    <recommendedName>
        <fullName evidence="3 13">Flagellar biosynthetic protein FlhB</fullName>
    </recommendedName>
</protein>
<dbReference type="Pfam" id="PF01312">
    <property type="entry name" value="Bac_export_2"/>
    <property type="match status" value="1"/>
</dbReference>
<evidence type="ECO:0000256" key="8">
    <source>
        <dbReference type="ARBA" id="ARBA00022927"/>
    </source>
</evidence>
<evidence type="ECO:0000256" key="14">
    <source>
        <dbReference type="SAM" id="MobiDB-lite"/>
    </source>
</evidence>
<dbReference type="InterPro" id="IPR029025">
    <property type="entry name" value="T3SS_substrate_exporter_C"/>
</dbReference>
<dbReference type="AlphaFoldDB" id="A0A286G0N1"/>
<keyword evidence="15" id="KW-0282">Flagellum</keyword>
<keyword evidence="6 13" id="KW-0812">Transmembrane</keyword>
<comment type="function">
    <text evidence="12 13">Required for formation of the rod structure in the basal body of the flagellar apparatus. Together with FliI and FliH, may constitute the export apparatus of flagellin.</text>
</comment>
<gene>
    <name evidence="13" type="primary">flhB</name>
    <name evidence="15" type="ORF">SAMN05421508_101110</name>
</gene>
<keyword evidence="8 13" id="KW-0653">Protein transport</keyword>
<dbReference type="Proteomes" id="UP000219621">
    <property type="component" value="Unassembled WGS sequence"/>
</dbReference>
<dbReference type="Gene3D" id="6.10.250.2080">
    <property type="match status" value="1"/>
</dbReference>
<dbReference type="PRINTS" id="PR00950">
    <property type="entry name" value="TYPE3IMSPROT"/>
</dbReference>
<keyword evidence="15" id="KW-0966">Cell projection</keyword>
<dbReference type="PANTHER" id="PTHR30531">
    <property type="entry name" value="FLAGELLAR BIOSYNTHETIC PROTEIN FLHB"/>
    <property type="match status" value="1"/>
</dbReference>
<sequence>MADEDKDSKTEEPTARRLEKARDDGQVAVSQEVRTLFMLGGVLIIAWLLAPWVMGGLRDYMRGFIEHVAVMDTTVEGVQEMFGKVVLEVSLWLAMPIGLLGILAVLGTTTQVGLLFTAKKLEPKLSTINPIKGFGRLFSMNSVIEFLKSIAKVFIIAVVGVLAVVPVMRSPDQMVDESLLATLDHAHTAIVLLLGAVVAAVLALAVADFVWQRHQHRDSLKMSKQEMKDEFKDQEGDPQVKGKIRQLRQQRAKQRMMSAVPDANVVVTNPTHFAVALKYDMEKMAAPVVVAKGQDLIALKIREIAEENDVPIVENPPLARALFKAVDLEEEIPQEHYKAVAEVIGYVMKLKKAGGGRRVRH</sequence>
<evidence type="ECO:0000256" key="1">
    <source>
        <dbReference type="ARBA" id="ARBA00004651"/>
    </source>
</evidence>
<feature type="region of interest" description="Disordered" evidence="14">
    <location>
        <begin position="1"/>
        <end position="23"/>
    </location>
</feature>
<evidence type="ECO:0000256" key="3">
    <source>
        <dbReference type="ARBA" id="ARBA00021622"/>
    </source>
</evidence>
<dbReference type="Gene3D" id="3.40.1690.10">
    <property type="entry name" value="secretion proteins EscU"/>
    <property type="match status" value="1"/>
</dbReference>
<dbReference type="OrthoDB" id="9807950at2"/>
<evidence type="ECO:0000313" key="16">
    <source>
        <dbReference type="Proteomes" id="UP000219621"/>
    </source>
</evidence>
<keyword evidence="4 13" id="KW-0813">Transport</keyword>
<feature type="transmembrane region" description="Helical" evidence="13">
    <location>
        <begin position="91"/>
        <end position="116"/>
    </location>
</feature>
<evidence type="ECO:0000256" key="4">
    <source>
        <dbReference type="ARBA" id="ARBA00022448"/>
    </source>
</evidence>
<organism evidence="15 16">
    <name type="scientific">Caenispirillum bisanense</name>
    <dbReference type="NCBI Taxonomy" id="414052"/>
    <lineage>
        <taxon>Bacteria</taxon>
        <taxon>Pseudomonadati</taxon>
        <taxon>Pseudomonadota</taxon>
        <taxon>Alphaproteobacteria</taxon>
        <taxon>Rhodospirillales</taxon>
        <taxon>Novispirillaceae</taxon>
        <taxon>Caenispirillum</taxon>
    </lineage>
</organism>
<accession>A0A286G0N1</accession>
<dbReference type="InterPro" id="IPR006135">
    <property type="entry name" value="T3SS_substrate_exporter"/>
</dbReference>
<reference evidence="15 16" key="1">
    <citation type="submission" date="2017-09" db="EMBL/GenBank/DDBJ databases">
        <authorList>
            <person name="Ehlers B."/>
            <person name="Leendertz F.H."/>
        </authorList>
    </citation>
    <scope>NUCLEOTIDE SEQUENCE [LARGE SCALE GENOMIC DNA]</scope>
    <source>
        <strain evidence="15 16">USBA 140</strain>
    </source>
</reference>
<evidence type="ECO:0000256" key="7">
    <source>
        <dbReference type="ARBA" id="ARBA00022795"/>
    </source>
</evidence>
<feature type="transmembrane region" description="Helical" evidence="13">
    <location>
        <begin position="36"/>
        <end position="54"/>
    </location>
</feature>
<evidence type="ECO:0000256" key="9">
    <source>
        <dbReference type="ARBA" id="ARBA00022989"/>
    </source>
</evidence>
<evidence type="ECO:0000256" key="10">
    <source>
        <dbReference type="ARBA" id="ARBA00023136"/>
    </source>
</evidence>
<comment type="subcellular location">
    <subcellularLocation>
        <location evidence="1">Cell membrane</location>
        <topology evidence="1">Multi-pass membrane protein</topology>
    </subcellularLocation>
</comment>
<dbReference type="RefSeq" id="WP_097277031.1">
    <property type="nucleotide sequence ID" value="NZ_OCNJ01000001.1"/>
</dbReference>
<dbReference type="GO" id="GO:0044780">
    <property type="term" value="P:bacterial-type flagellum assembly"/>
    <property type="evidence" value="ECO:0007669"/>
    <property type="project" value="InterPro"/>
</dbReference>
<comment type="similarity">
    <text evidence="2 13">Belongs to the type III secretion exporter family.</text>
</comment>
<keyword evidence="10 13" id="KW-0472">Membrane</keyword>
<evidence type="ECO:0000256" key="13">
    <source>
        <dbReference type="RuleBase" id="RU364091"/>
    </source>
</evidence>
<dbReference type="PANTHER" id="PTHR30531:SF12">
    <property type="entry name" value="FLAGELLAR BIOSYNTHETIC PROTEIN FLHB"/>
    <property type="match status" value="1"/>
</dbReference>
<dbReference type="EMBL" id="OCNJ01000001">
    <property type="protein sequence ID" value="SOD89090.1"/>
    <property type="molecule type" value="Genomic_DNA"/>
</dbReference>
<evidence type="ECO:0000313" key="15">
    <source>
        <dbReference type="EMBL" id="SOD89090.1"/>
    </source>
</evidence>